<comment type="caution">
    <text evidence="1">The sequence shown here is derived from an EMBL/GenBank/DDBJ whole genome shotgun (WGS) entry which is preliminary data.</text>
</comment>
<evidence type="ECO:0008006" key="3">
    <source>
        <dbReference type="Google" id="ProtNLM"/>
    </source>
</evidence>
<organism evidence="1 2">
    <name type="scientific">Psychroflexus salis</name>
    <dbReference type="NCBI Taxonomy" id="1526574"/>
    <lineage>
        <taxon>Bacteria</taxon>
        <taxon>Pseudomonadati</taxon>
        <taxon>Bacteroidota</taxon>
        <taxon>Flavobacteriia</taxon>
        <taxon>Flavobacteriales</taxon>
        <taxon>Flavobacteriaceae</taxon>
        <taxon>Psychroflexus</taxon>
    </lineage>
</organism>
<dbReference type="AlphaFoldDB" id="A0A916ZWE6"/>
<dbReference type="PROSITE" id="PS51257">
    <property type="entry name" value="PROKAR_LIPOPROTEIN"/>
    <property type="match status" value="1"/>
</dbReference>
<accession>A0A916ZWE6</accession>
<dbReference type="EMBL" id="BMGL01000009">
    <property type="protein sequence ID" value="GGE16757.1"/>
    <property type="molecule type" value="Genomic_DNA"/>
</dbReference>
<dbReference type="RefSeq" id="WP_188406464.1">
    <property type="nucleotide sequence ID" value="NZ_BMGL01000009.1"/>
</dbReference>
<keyword evidence="2" id="KW-1185">Reference proteome</keyword>
<evidence type="ECO:0000313" key="1">
    <source>
        <dbReference type="EMBL" id="GGE16757.1"/>
    </source>
</evidence>
<reference evidence="1 2" key="1">
    <citation type="journal article" date="2014" name="Int. J. Syst. Evol. Microbiol.">
        <title>Complete genome sequence of Corynebacterium casei LMG S-19264T (=DSM 44701T), isolated from a smear-ripened cheese.</title>
        <authorList>
            <consortium name="US DOE Joint Genome Institute (JGI-PGF)"/>
            <person name="Walter F."/>
            <person name="Albersmeier A."/>
            <person name="Kalinowski J."/>
            <person name="Ruckert C."/>
        </authorList>
    </citation>
    <scope>NUCLEOTIDE SEQUENCE [LARGE SCALE GENOMIC DNA]</scope>
    <source>
        <strain evidence="1 2">CGMCC 1.12925</strain>
    </source>
</reference>
<name>A0A916ZWE6_9FLAO</name>
<dbReference type="Proteomes" id="UP000599688">
    <property type="component" value="Unassembled WGS sequence"/>
</dbReference>
<sequence>MKYAILFCIGFLFACSSDNQKIEGVVKAENGKALPEVLVQVMGTDLYSYTNEEGYFAINTKSRGDELIFKLDGYELGREDINKNELMQVSLKVLPRKEASKIEAEAKAEQDSISE</sequence>
<dbReference type="Pfam" id="PF13715">
    <property type="entry name" value="CarbopepD_reg_2"/>
    <property type="match status" value="1"/>
</dbReference>
<proteinExistence type="predicted"/>
<dbReference type="SUPFAM" id="SSF49464">
    <property type="entry name" value="Carboxypeptidase regulatory domain-like"/>
    <property type="match status" value="1"/>
</dbReference>
<protein>
    <recommendedName>
        <fullName evidence="3">CarboxypepD_reg-like domain-containing protein</fullName>
    </recommendedName>
</protein>
<gene>
    <name evidence="1" type="ORF">GCM10010831_17580</name>
</gene>
<dbReference type="InterPro" id="IPR008969">
    <property type="entry name" value="CarboxyPept-like_regulatory"/>
</dbReference>
<evidence type="ECO:0000313" key="2">
    <source>
        <dbReference type="Proteomes" id="UP000599688"/>
    </source>
</evidence>
<dbReference type="Gene3D" id="2.60.40.1120">
    <property type="entry name" value="Carboxypeptidase-like, regulatory domain"/>
    <property type="match status" value="1"/>
</dbReference>